<dbReference type="InterPro" id="IPR020606">
    <property type="entry name" value="Ribosomal_uS7_CS"/>
</dbReference>
<dbReference type="GO" id="GO:0019843">
    <property type="term" value="F:rRNA binding"/>
    <property type="evidence" value="ECO:0007669"/>
    <property type="project" value="UniProtKB-UniRule"/>
</dbReference>
<proteinExistence type="inferred from homology"/>
<comment type="function">
    <text evidence="6">One of the primary rRNA binding proteins, it binds directly to 16S rRNA where it nucleates assembly of the head domain of the 30S subunit. Is located at the subunit interface close to the decoding center, probably blocks exit of the E-site tRNA.</text>
</comment>
<name>A0A2W5A1T3_9BACT</name>
<dbReference type="HAMAP" id="MF_00480_B">
    <property type="entry name" value="Ribosomal_uS7_B"/>
    <property type="match status" value="1"/>
</dbReference>
<dbReference type="GO" id="GO:0000049">
    <property type="term" value="F:tRNA binding"/>
    <property type="evidence" value="ECO:0007669"/>
    <property type="project" value="UniProtKB-UniRule"/>
</dbReference>
<dbReference type="AlphaFoldDB" id="A0A2W5A1T3"/>
<evidence type="ECO:0000256" key="6">
    <source>
        <dbReference type="HAMAP-Rule" id="MF_00480"/>
    </source>
</evidence>
<evidence type="ECO:0000256" key="3">
    <source>
        <dbReference type="ARBA" id="ARBA00022884"/>
    </source>
</evidence>
<dbReference type="GO" id="GO:0003735">
    <property type="term" value="F:structural constituent of ribosome"/>
    <property type="evidence" value="ECO:0007669"/>
    <property type="project" value="InterPro"/>
</dbReference>
<dbReference type="GO" id="GO:0015935">
    <property type="term" value="C:small ribosomal subunit"/>
    <property type="evidence" value="ECO:0007669"/>
    <property type="project" value="InterPro"/>
</dbReference>
<evidence type="ECO:0000256" key="2">
    <source>
        <dbReference type="ARBA" id="ARBA00022730"/>
    </source>
</evidence>
<evidence type="ECO:0000256" key="5">
    <source>
        <dbReference type="ARBA" id="ARBA00023274"/>
    </source>
</evidence>
<sequence>MSRRRKPEKRVILPDPRFGDIVLNKFMNCIMEDGKKSVAEKIIYGALEIVETKGKNIADDEGDAQGSAQGAGSKGLRIFHRVLKKVRPQLEVRSRRVGGATYQVPTEVRAERAQALAMRWIIDAARKRGEHTMMERLAGEIMDAANDRGTAVKKRDDTHKMAEANKAFAHYRW</sequence>
<evidence type="ECO:0000256" key="1">
    <source>
        <dbReference type="ARBA" id="ARBA00007151"/>
    </source>
</evidence>
<keyword evidence="5 6" id="KW-0687">Ribonucleoprotein</keyword>
<dbReference type="NCBIfam" id="TIGR01029">
    <property type="entry name" value="rpsG_bact"/>
    <property type="match status" value="1"/>
</dbReference>
<evidence type="ECO:0000313" key="10">
    <source>
        <dbReference type="Proteomes" id="UP000249557"/>
    </source>
</evidence>
<dbReference type="InterPro" id="IPR000235">
    <property type="entry name" value="Ribosomal_uS7"/>
</dbReference>
<evidence type="ECO:0000256" key="4">
    <source>
        <dbReference type="ARBA" id="ARBA00022980"/>
    </source>
</evidence>
<dbReference type="PIRSF" id="PIRSF002122">
    <property type="entry name" value="RPS7p_RPS7a_RPS5e_RPS7o"/>
    <property type="match status" value="1"/>
</dbReference>
<dbReference type="InterPro" id="IPR023798">
    <property type="entry name" value="Ribosomal_uS7_dom"/>
</dbReference>
<gene>
    <name evidence="6" type="primary">rpsG</name>
    <name evidence="9" type="ORF">DI626_06690</name>
</gene>
<dbReference type="PROSITE" id="PS00052">
    <property type="entry name" value="RIBOSOMAL_S7"/>
    <property type="match status" value="1"/>
</dbReference>
<dbReference type="GO" id="GO:0006412">
    <property type="term" value="P:translation"/>
    <property type="evidence" value="ECO:0007669"/>
    <property type="project" value="UniProtKB-UniRule"/>
</dbReference>
<feature type="domain" description="Small ribosomal subunit protein uS7" evidence="8">
    <location>
        <begin position="2"/>
        <end position="166"/>
    </location>
</feature>
<keyword evidence="6" id="KW-0820">tRNA-binding</keyword>
<organism evidence="9 10">
    <name type="scientific">Micavibrio aeruginosavorus</name>
    <dbReference type="NCBI Taxonomy" id="349221"/>
    <lineage>
        <taxon>Bacteria</taxon>
        <taxon>Pseudomonadati</taxon>
        <taxon>Bdellovibrionota</taxon>
        <taxon>Bdellovibrionia</taxon>
        <taxon>Bdellovibrionales</taxon>
        <taxon>Pseudobdellovibrionaceae</taxon>
        <taxon>Micavibrio</taxon>
    </lineage>
</organism>
<dbReference type="SUPFAM" id="SSF47973">
    <property type="entry name" value="Ribosomal protein S7"/>
    <property type="match status" value="1"/>
</dbReference>
<keyword evidence="2 6" id="KW-0699">rRNA-binding</keyword>
<dbReference type="InterPro" id="IPR005717">
    <property type="entry name" value="Ribosomal_uS7_bac/org-type"/>
</dbReference>
<dbReference type="CDD" id="cd14869">
    <property type="entry name" value="uS7_Bacteria"/>
    <property type="match status" value="1"/>
</dbReference>
<dbReference type="EMBL" id="QFNK01000122">
    <property type="protein sequence ID" value="PZO86419.1"/>
    <property type="molecule type" value="Genomic_DNA"/>
</dbReference>
<keyword evidence="4 6" id="KW-0689">Ribosomal protein</keyword>
<comment type="caution">
    <text evidence="9">The sequence shown here is derived from an EMBL/GenBank/DDBJ whole genome shotgun (WGS) entry which is preliminary data.</text>
</comment>
<comment type="similarity">
    <text evidence="1 6 7">Belongs to the universal ribosomal protein uS7 family.</text>
</comment>
<dbReference type="Proteomes" id="UP000249557">
    <property type="component" value="Unassembled WGS sequence"/>
</dbReference>
<dbReference type="InterPro" id="IPR036823">
    <property type="entry name" value="Ribosomal_uS7_dom_sf"/>
</dbReference>
<evidence type="ECO:0000256" key="7">
    <source>
        <dbReference type="RuleBase" id="RU003619"/>
    </source>
</evidence>
<keyword evidence="3 6" id="KW-0694">RNA-binding</keyword>
<evidence type="ECO:0000313" key="9">
    <source>
        <dbReference type="EMBL" id="PZO86419.1"/>
    </source>
</evidence>
<comment type="subunit">
    <text evidence="6">Part of the 30S ribosomal subunit. Contacts proteins S9 and S11.</text>
</comment>
<protein>
    <recommendedName>
        <fullName evidence="6">Small ribosomal subunit protein uS7</fullName>
    </recommendedName>
</protein>
<accession>A0A2W5A1T3</accession>
<evidence type="ECO:0000259" key="8">
    <source>
        <dbReference type="Pfam" id="PF00177"/>
    </source>
</evidence>
<dbReference type="PANTHER" id="PTHR11205">
    <property type="entry name" value="RIBOSOMAL PROTEIN S7"/>
    <property type="match status" value="1"/>
</dbReference>
<dbReference type="Pfam" id="PF00177">
    <property type="entry name" value="Ribosomal_S7"/>
    <property type="match status" value="1"/>
</dbReference>
<dbReference type="Gene3D" id="1.10.455.10">
    <property type="entry name" value="Ribosomal protein S7 domain"/>
    <property type="match status" value="1"/>
</dbReference>
<reference evidence="9 10" key="1">
    <citation type="submission" date="2017-08" db="EMBL/GenBank/DDBJ databases">
        <title>Infants hospitalized years apart are colonized by the same room-sourced microbial strains.</title>
        <authorList>
            <person name="Brooks B."/>
            <person name="Olm M.R."/>
            <person name="Firek B.A."/>
            <person name="Baker R."/>
            <person name="Thomas B.C."/>
            <person name="Morowitz M.J."/>
            <person name="Banfield J.F."/>
        </authorList>
    </citation>
    <scope>NUCLEOTIDE SEQUENCE [LARGE SCALE GENOMIC DNA]</scope>
    <source>
        <strain evidence="9">S2_018_000_R2_104</strain>
    </source>
</reference>